<feature type="transmembrane region" description="Helical" evidence="2">
    <location>
        <begin position="139"/>
        <end position="160"/>
    </location>
</feature>
<feature type="compositionally biased region" description="Polar residues" evidence="1">
    <location>
        <begin position="299"/>
        <end position="315"/>
    </location>
</feature>
<organism evidence="3 4">
    <name type="scientific">Parascaris univalens</name>
    <name type="common">Nematode worm</name>
    <dbReference type="NCBI Taxonomy" id="6257"/>
    <lineage>
        <taxon>Eukaryota</taxon>
        <taxon>Metazoa</taxon>
        <taxon>Ecdysozoa</taxon>
        <taxon>Nematoda</taxon>
        <taxon>Chromadorea</taxon>
        <taxon>Rhabditida</taxon>
        <taxon>Spirurina</taxon>
        <taxon>Ascaridomorpha</taxon>
        <taxon>Ascaridoidea</taxon>
        <taxon>Ascarididae</taxon>
        <taxon>Parascaris</taxon>
    </lineage>
</organism>
<keyword evidence="2" id="KW-0472">Membrane</keyword>
<dbReference type="AlphaFoldDB" id="A0A915AXY9"/>
<feature type="region of interest" description="Disordered" evidence="1">
    <location>
        <begin position="291"/>
        <end position="315"/>
    </location>
</feature>
<evidence type="ECO:0000256" key="2">
    <source>
        <dbReference type="SAM" id="Phobius"/>
    </source>
</evidence>
<reference evidence="4" key="1">
    <citation type="submission" date="2022-11" db="UniProtKB">
        <authorList>
            <consortium name="WormBaseParasite"/>
        </authorList>
    </citation>
    <scope>IDENTIFICATION</scope>
</reference>
<name>A0A915AXY9_PARUN</name>
<keyword evidence="2" id="KW-1133">Transmembrane helix</keyword>
<evidence type="ECO:0000256" key="1">
    <source>
        <dbReference type="SAM" id="MobiDB-lite"/>
    </source>
</evidence>
<feature type="transmembrane region" description="Helical" evidence="2">
    <location>
        <begin position="110"/>
        <end position="133"/>
    </location>
</feature>
<feature type="transmembrane region" description="Helical" evidence="2">
    <location>
        <begin position="167"/>
        <end position="195"/>
    </location>
</feature>
<evidence type="ECO:0000313" key="4">
    <source>
        <dbReference type="WBParaSite" id="PgR017X_g005_t01"/>
    </source>
</evidence>
<keyword evidence="3" id="KW-1185">Reference proteome</keyword>
<proteinExistence type="predicted"/>
<feature type="transmembrane region" description="Helical" evidence="2">
    <location>
        <begin position="225"/>
        <end position="250"/>
    </location>
</feature>
<protein>
    <submittedName>
        <fullName evidence="4">Uncharacterized protein</fullName>
    </submittedName>
</protein>
<sequence>MMAAPIPYRCSTNSQQYTASFPPPVYYRDTYGLQHLNDSHSGHRRFTDSVTTVESDDTATTKSTVRTTVNIQNPTLMIDSSTSKGTAMTQSFHVEQMVTNQVLLSNARTLLTLCLVAFGSALQLLVFAIICLFYDGCPYYFAVTISFLLMLNAATVLYFIRYKPTRIFLLLCILCSSVCFIASVALFIWTAYLVYGEDKIIRRQGWSYYEEDLLETNRIVTNTRIAMYSLHMVLTPVQALCCAGILWILYRNLRSIQDDTITKGFFFSQPPLGHQTVLVPIELKQVESLDESEPDNASIGVQTSGNQSNKDTAWS</sequence>
<dbReference type="Proteomes" id="UP000887569">
    <property type="component" value="Unplaced"/>
</dbReference>
<evidence type="ECO:0000313" key="3">
    <source>
        <dbReference type="Proteomes" id="UP000887569"/>
    </source>
</evidence>
<dbReference type="WBParaSite" id="PgR017X_g005_t01">
    <property type="protein sequence ID" value="PgR017X_g005_t01"/>
    <property type="gene ID" value="PgR017X_g005"/>
</dbReference>
<keyword evidence="2" id="KW-0812">Transmembrane</keyword>
<accession>A0A915AXY9</accession>